<evidence type="ECO:0000256" key="1">
    <source>
        <dbReference type="SAM" id="MobiDB-lite"/>
    </source>
</evidence>
<evidence type="ECO:0000313" key="5">
    <source>
        <dbReference type="Proteomes" id="UP001141650"/>
    </source>
</evidence>
<reference evidence="2" key="2">
    <citation type="submission" date="2020-07" db="EMBL/GenBank/DDBJ databases">
        <authorList>
            <person name="Pettersson B.M.F."/>
            <person name="Behra P.R.K."/>
            <person name="Ramesh M."/>
            <person name="Das S."/>
            <person name="Dasgupta S."/>
            <person name="Kirsebom L.A."/>
        </authorList>
    </citation>
    <scope>NUCLEOTIDE SEQUENCE</scope>
    <source>
        <strain evidence="2">CCUG 55640</strain>
    </source>
</reference>
<name>A0AA42C1P8_9MYCO</name>
<sequence length="236" mass="25009">MGNFSTDQLAGLLDSLGERVKSAPQPDLRAAIGLVSDIGRIAISGGEADIRATQSALGALRERMGAGEGNPPSKHLRGGDGPAYLAGAMWALSEVLDRRLESIAEQRSRGAHHTRKEKVARLLSDALTRYECLSPSDLLTAELDDGTTARRDELSRALGAFIDKGWVQLISGDQGRKKFFALTPAGRDALAGAPSNLSEREQALALPAAADEMRAGTRSVPRSVWTVGTSQGPPTR</sequence>
<gene>
    <name evidence="3" type="ORF">BST11_22685</name>
    <name evidence="2" type="ORF">H7K38_23870</name>
</gene>
<feature type="region of interest" description="Disordered" evidence="1">
    <location>
        <begin position="212"/>
        <end position="236"/>
    </location>
</feature>
<organism evidence="2 5">
    <name type="scientific">Mycobacterium alsense</name>
    <dbReference type="NCBI Taxonomy" id="324058"/>
    <lineage>
        <taxon>Bacteria</taxon>
        <taxon>Bacillati</taxon>
        <taxon>Actinomycetota</taxon>
        <taxon>Actinomycetes</taxon>
        <taxon>Mycobacteriales</taxon>
        <taxon>Mycobacteriaceae</taxon>
        <taxon>Mycobacterium</taxon>
    </lineage>
</organism>
<dbReference type="EMBL" id="JACKVH010000023">
    <property type="protein sequence ID" value="MCV7381657.1"/>
    <property type="molecule type" value="Genomic_DNA"/>
</dbReference>
<dbReference type="EMBL" id="MVHD01000055">
    <property type="protein sequence ID" value="OQZ88483.1"/>
    <property type="molecule type" value="Genomic_DNA"/>
</dbReference>
<dbReference type="Proteomes" id="UP000192319">
    <property type="component" value="Unassembled WGS sequence"/>
</dbReference>
<reference evidence="2" key="3">
    <citation type="journal article" date="2022" name="BMC Genomics">
        <title>Comparative genome analysis of mycobacteria focusing on tRNA and non-coding RNA.</title>
        <authorList>
            <person name="Behra P.R.K."/>
            <person name="Pettersson B.M.F."/>
            <person name="Ramesh M."/>
            <person name="Das S."/>
            <person name="Dasgupta S."/>
            <person name="Kirsebom L.A."/>
        </authorList>
    </citation>
    <scope>NUCLEOTIDE SEQUENCE</scope>
    <source>
        <strain evidence="2">CCUG 55640</strain>
    </source>
</reference>
<dbReference type="Proteomes" id="UP001141650">
    <property type="component" value="Unassembled WGS sequence"/>
</dbReference>
<keyword evidence="4" id="KW-1185">Reference proteome</keyword>
<proteinExistence type="predicted"/>
<reference evidence="3 4" key="1">
    <citation type="submission" date="2017-02" db="EMBL/GenBank/DDBJ databases">
        <title>The new phylogeny of genus Mycobacterium.</title>
        <authorList>
            <person name="Tortoli E."/>
            <person name="Trovato A."/>
            <person name="Cirillo D.M."/>
        </authorList>
    </citation>
    <scope>NUCLEOTIDE SEQUENCE [LARGE SCALE GENOMIC DNA]</scope>
    <source>
        <strain evidence="3 4">DSM 45230</strain>
    </source>
</reference>
<protein>
    <submittedName>
        <fullName evidence="2">Uncharacterized protein</fullName>
    </submittedName>
</protein>
<dbReference type="SUPFAM" id="SSF46785">
    <property type="entry name" value="Winged helix' DNA-binding domain"/>
    <property type="match status" value="1"/>
</dbReference>
<evidence type="ECO:0000313" key="4">
    <source>
        <dbReference type="Proteomes" id="UP000192319"/>
    </source>
</evidence>
<feature type="compositionally biased region" description="Polar residues" evidence="1">
    <location>
        <begin position="226"/>
        <end position="236"/>
    </location>
</feature>
<comment type="caution">
    <text evidence="2">The sequence shown here is derived from an EMBL/GenBank/DDBJ whole genome shotgun (WGS) entry which is preliminary data.</text>
</comment>
<evidence type="ECO:0000313" key="2">
    <source>
        <dbReference type="EMBL" id="MCV7381657.1"/>
    </source>
</evidence>
<dbReference type="AlphaFoldDB" id="A0AA42C1P8"/>
<dbReference type="InterPro" id="IPR036390">
    <property type="entry name" value="WH_DNA-bd_sf"/>
</dbReference>
<dbReference type="RefSeq" id="WP_083140345.1">
    <property type="nucleotide sequence ID" value="NZ_JACKVH010000023.1"/>
</dbReference>
<evidence type="ECO:0000313" key="3">
    <source>
        <dbReference type="EMBL" id="OQZ88483.1"/>
    </source>
</evidence>
<accession>A0AA42C1P8</accession>
<dbReference type="InterPro" id="IPR036388">
    <property type="entry name" value="WH-like_DNA-bd_sf"/>
</dbReference>
<dbReference type="Gene3D" id="1.10.10.10">
    <property type="entry name" value="Winged helix-like DNA-binding domain superfamily/Winged helix DNA-binding domain"/>
    <property type="match status" value="1"/>
</dbReference>